<evidence type="ECO:0000313" key="2">
    <source>
        <dbReference type="EMBL" id="CAA7012907.1"/>
    </source>
</evidence>
<keyword evidence="3" id="KW-1185">Reference proteome</keyword>
<feature type="domain" description="F-box" evidence="1">
    <location>
        <begin position="6"/>
        <end position="46"/>
    </location>
</feature>
<sequence>MERKSIHWDLVEEILSRVPVKSVARLRSTSKEWNTLLKSGSFAKKHSANAPKESLTIMLLDSRVFLVKVNLHGIHDGFAPSVKVAGQFNLRDPFSKHSQVHIDNIYHCVEGLLLCTTNENRLLVVWNPCSGETKWIKPRESYTKFDDYALGYDNESSCKNYKILRMIRPASLLVNECEIYDFASDSWRVLVVTREWALSCRGMSMKGNSYWVAHDGTRIFLQSFDFSAERFQTLSLPHEFPYSSGATLSVDGEEQLCLFGSSSNNLDVWATTRPGSVMSWRKLLTVKGEFLFWHNMSFLADEQKKAVVCCNKYRRPAKSKCLDIVGENKHIQVDPLDGDSSCISSYCSVILNYVPSLLHI</sequence>
<protein>
    <recommendedName>
        <fullName evidence="1">F-box domain-containing protein</fullName>
    </recommendedName>
</protein>
<dbReference type="AlphaFoldDB" id="A0A6D2HE43"/>
<evidence type="ECO:0000313" key="3">
    <source>
        <dbReference type="Proteomes" id="UP000467841"/>
    </source>
</evidence>
<organism evidence="2 3">
    <name type="scientific">Microthlaspi erraticum</name>
    <dbReference type="NCBI Taxonomy" id="1685480"/>
    <lineage>
        <taxon>Eukaryota</taxon>
        <taxon>Viridiplantae</taxon>
        <taxon>Streptophyta</taxon>
        <taxon>Embryophyta</taxon>
        <taxon>Tracheophyta</taxon>
        <taxon>Spermatophyta</taxon>
        <taxon>Magnoliopsida</taxon>
        <taxon>eudicotyledons</taxon>
        <taxon>Gunneridae</taxon>
        <taxon>Pentapetalae</taxon>
        <taxon>rosids</taxon>
        <taxon>malvids</taxon>
        <taxon>Brassicales</taxon>
        <taxon>Brassicaceae</taxon>
        <taxon>Coluteocarpeae</taxon>
        <taxon>Microthlaspi</taxon>
    </lineage>
</organism>
<proteinExistence type="predicted"/>
<dbReference type="PANTHER" id="PTHR31672:SF13">
    <property type="entry name" value="F-BOX PROTEIN CPR30-LIKE"/>
    <property type="match status" value="1"/>
</dbReference>
<reference evidence="2" key="1">
    <citation type="submission" date="2020-01" db="EMBL/GenBank/DDBJ databases">
        <authorList>
            <person name="Mishra B."/>
        </authorList>
    </citation>
    <scope>NUCLEOTIDE SEQUENCE [LARGE SCALE GENOMIC DNA]</scope>
</reference>
<gene>
    <name evidence="2" type="ORF">MERR_LOCUS141</name>
</gene>
<dbReference type="InterPro" id="IPR050796">
    <property type="entry name" value="SCF_F-box_component"/>
</dbReference>
<dbReference type="InterPro" id="IPR001810">
    <property type="entry name" value="F-box_dom"/>
</dbReference>
<dbReference type="Pfam" id="PF00646">
    <property type="entry name" value="F-box"/>
    <property type="match status" value="1"/>
</dbReference>
<dbReference type="SUPFAM" id="SSF50965">
    <property type="entry name" value="Galactose oxidase, central domain"/>
    <property type="match status" value="1"/>
</dbReference>
<dbReference type="EMBL" id="CACVBM020000011">
    <property type="protein sequence ID" value="CAA7012907.1"/>
    <property type="molecule type" value="Genomic_DNA"/>
</dbReference>
<accession>A0A6D2HE43</accession>
<dbReference type="InterPro" id="IPR006527">
    <property type="entry name" value="F-box-assoc_dom_typ1"/>
</dbReference>
<dbReference type="CDD" id="cd22157">
    <property type="entry name" value="F-box_AtFBW1-like"/>
    <property type="match status" value="1"/>
</dbReference>
<dbReference type="Proteomes" id="UP000467841">
    <property type="component" value="Unassembled WGS sequence"/>
</dbReference>
<dbReference type="InterPro" id="IPR011043">
    <property type="entry name" value="Gal_Oxase/kelch_b-propeller"/>
</dbReference>
<dbReference type="NCBIfam" id="TIGR01640">
    <property type="entry name" value="F_box_assoc_1"/>
    <property type="match status" value="1"/>
</dbReference>
<evidence type="ECO:0000259" key="1">
    <source>
        <dbReference type="SMART" id="SM00256"/>
    </source>
</evidence>
<dbReference type="Pfam" id="PF07734">
    <property type="entry name" value="FBA_1"/>
    <property type="match status" value="1"/>
</dbReference>
<dbReference type="PANTHER" id="PTHR31672">
    <property type="entry name" value="BNACNNG10540D PROTEIN"/>
    <property type="match status" value="1"/>
</dbReference>
<dbReference type="OrthoDB" id="1867629at2759"/>
<name>A0A6D2HE43_9BRAS</name>
<dbReference type="SMART" id="SM00256">
    <property type="entry name" value="FBOX"/>
    <property type="match status" value="1"/>
</dbReference>
<dbReference type="InterPro" id="IPR036047">
    <property type="entry name" value="F-box-like_dom_sf"/>
</dbReference>
<dbReference type="SUPFAM" id="SSF81383">
    <property type="entry name" value="F-box domain"/>
    <property type="match status" value="1"/>
</dbReference>
<comment type="caution">
    <text evidence="2">The sequence shown here is derived from an EMBL/GenBank/DDBJ whole genome shotgun (WGS) entry which is preliminary data.</text>
</comment>
<dbReference type="InterPro" id="IPR017451">
    <property type="entry name" value="F-box-assoc_interact_dom"/>
</dbReference>